<dbReference type="EMBL" id="CP061037">
    <property type="protein sequence ID" value="QQV79468.1"/>
    <property type="molecule type" value="Genomic_DNA"/>
</dbReference>
<dbReference type="AlphaFoldDB" id="A0A974S654"/>
<dbReference type="RefSeq" id="WP_202096735.1">
    <property type="nucleotide sequence ID" value="NZ_CP061037.1"/>
</dbReference>
<sequence length="122" mass="12356">MKTLTIVAFGSLALAGCAGTRISKPVVCDGKHRRPANLYGTILPTLPVPLPASQGGNRSMAAPERAPAPDVVPAPSSVPSPSPSSIDPGSGSAVVPAPSVDRRSIQPAPQTSQVESELSYSC</sequence>
<accession>A0A974S654</accession>
<name>A0A974S654_9SPHN</name>
<feature type="region of interest" description="Disordered" evidence="1">
    <location>
        <begin position="50"/>
        <end position="122"/>
    </location>
</feature>
<dbReference type="KEGG" id="sari:H5J25_19965"/>
<feature type="compositionally biased region" description="Low complexity" evidence="1">
    <location>
        <begin position="83"/>
        <end position="93"/>
    </location>
</feature>
<protein>
    <recommendedName>
        <fullName evidence="4">Lipoprotein</fullName>
    </recommendedName>
</protein>
<keyword evidence="2" id="KW-0614">Plasmid</keyword>
<dbReference type="Proteomes" id="UP000595894">
    <property type="component" value="Plasmid punnamed2"/>
</dbReference>
<feature type="compositionally biased region" description="Pro residues" evidence="1">
    <location>
        <begin position="70"/>
        <end position="82"/>
    </location>
</feature>
<gene>
    <name evidence="2" type="ORF">H5J25_19965</name>
</gene>
<organism evidence="2 3">
    <name type="scientific">Sphingomonas aliaeris</name>
    <dbReference type="NCBI Taxonomy" id="2759526"/>
    <lineage>
        <taxon>Bacteria</taxon>
        <taxon>Pseudomonadati</taxon>
        <taxon>Pseudomonadota</taxon>
        <taxon>Alphaproteobacteria</taxon>
        <taxon>Sphingomonadales</taxon>
        <taxon>Sphingomonadaceae</taxon>
        <taxon>Sphingomonas</taxon>
    </lineage>
</organism>
<proteinExistence type="predicted"/>
<evidence type="ECO:0000313" key="2">
    <source>
        <dbReference type="EMBL" id="QQV79468.1"/>
    </source>
</evidence>
<evidence type="ECO:0000313" key="3">
    <source>
        <dbReference type="Proteomes" id="UP000595894"/>
    </source>
</evidence>
<feature type="compositionally biased region" description="Polar residues" evidence="1">
    <location>
        <begin position="107"/>
        <end position="122"/>
    </location>
</feature>
<evidence type="ECO:0000256" key="1">
    <source>
        <dbReference type="SAM" id="MobiDB-lite"/>
    </source>
</evidence>
<evidence type="ECO:0008006" key="4">
    <source>
        <dbReference type="Google" id="ProtNLM"/>
    </source>
</evidence>
<dbReference type="PROSITE" id="PS51257">
    <property type="entry name" value="PROKAR_LIPOPROTEIN"/>
    <property type="match status" value="1"/>
</dbReference>
<keyword evidence="3" id="KW-1185">Reference proteome</keyword>
<reference evidence="3" key="1">
    <citation type="submission" date="2020-09" db="EMBL/GenBank/DDBJ databases">
        <title>Sphingomonas sp., a new species isolated from pork steak.</title>
        <authorList>
            <person name="Heidler von Heilborn D."/>
        </authorList>
    </citation>
    <scope>NUCLEOTIDE SEQUENCE [LARGE SCALE GENOMIC DNA]</scope>
    <source>
        <plasmid evidence="3">punnamed2</plasmid>
    </source>
</reference>
<geneLocation type="plasmid" evidence="2 3">
    <name>punnamed2</name>
</geneLocation>